<evidence type="ECO:0000313" key="7">
    <source>
        <dbReference type="Proteomes" id="UP001529510"/>
    </source>
</evidence>
<name>A0ABD0NTH6_CIRMR</name>
<reference evidence="6 7" key="1">
    <citation type="submission" date="2024-05" db="EMBL/GenBank/DDBJ databases">
        <title>Genome sequencing and assembly of Indian major carp, Cirrhinus mrigala (Hamilton, 1822).</title>
        <authorList>
            <person name="Mohindra V."/>
            <person name="Chowdhury L.M."/>
            <person name="Lal K."/>
            <person name="Jena J.K."/>
        </authorList>
    </citation>
    <scope>NUCLEOTIDE SEQUENCE [LARGE SCALE GENOMIC DNA]</scope>
    <source>
        <strain evidence="6">CM1030</strain>
        <tissue evidence="6">Blood</tissue>
    </source>
</reference>
<feature type="non-terminal residue" evidence="6">
    <location>
        <position position="83"/>
    </location>
</feature>
<dbReference type="PANTHER" id="PTHR14514">
    <property type="entry name" value="PKA ANCHORING PROTEIN"/>
    <property type="match status" value="1"/>
</dbReference>
<gene>
    <name evidence="6" type="ORF">M9458_040298</name>
</gene>
<feature type="coiled-coil region" evidence="5">
    <location>
        <begin position="21"/>
        <end position="82"/>
    </location>
</feature>
<evidence type="ECO:0000313" key="6">
    <source>
        <dbReference type="EMBL" id="KAL0164545.1"/>
    </source>
</evidence>
<evidence type="ECO:0000256" key="3">
    <source>
        <dbReference type="ARBA" id="ARBA00022737"/>
    </source>
</evidence>
<comment type="caution">
    <text evidence="6">The sequence shown here is derived from an EMBL/GenBank/DDBJ whole genome shotgun (WGS) entry which is preliminary data.</text>
</comment>
<feature type="non-terminal residue" evidence="6">
    <location>
        <position position="1"/>
    </location>
</feature>
<dbReference type="PANTHER" id="PTHR14514:SF3">
    <property type="entry name" value="NESPRIN-1"/>
    <property type="match status" value="1"/>
</dbReference>
<proteinExistence type="predicted"/>
<keyword evidence="3" id="KW-0677">Repeat</keyword>
<evidence type="ECO:0000256" key="5">
    <source>
        <dbReference type="SAM" id="Coils"/>
    </source>
</evidence>
<dbReference type="EMBL" id="JAMKFB020000020">
    <property type="protein sequence ID" value="KAL0164545.1"/>
    <property type="molecule type" value="Genomic_DNA"/>
</dbReference>
<dbReference type="Gene3D" id="1.20.58.60">
    <property type="match status" value="1"/>
</dbReference>
<organism evidence="6 7">
    <name type="scientific">Cirrhinus mrigala</name>
    <name type="common">Mrigala</name>
    <dbReference type="NCBI Taxonomy" id="683832"/>
    <lineage>
        <taxon>Eukaryota</taxon>
        <taxon>Metazoa</taxon>
        <taxon>Chordata</taxon>
        <taxon>Craniata</taxon>
        <taxon>Vertebrata</taxon>
        <taxon>Euteleostomi</taxon>
        <taxon>Actinopterygii</taxon>
        <taxon>Neopterygii</taxon>
        <taxon>Teleostei</taxon>
        <taxon>Ostariophysi</taxon>
        <taxon>Cypriniformes</taxon>
        <taxon>Cyprinidae</taxon>
        <taxon>Labeoninae</taxon>
        <taxon>Labeonini</taxon>
        <taxon>Cirrhinus</taxon>
    </lineage>
</organism>
<dbReference type="SUPFAM" id="SSF46966">
    <property type="entry name" value="Spectrin repeat"/>
    <property type="match status" value="1"/>
</dbReference>
<protein>
    <submittedName>
        <fullName evidence="6">Uncharacterized protein</fullName>
    </submittedName>
</protein>
<keyword evidence="2" id="KW-0597">Phosphoprotein</keyword>
<evidence type="ECO:0000256" key="1">
    <source>
        <dbReference type="ARBA" id="ARBA00004308"/>
    </source>
</evidence>
<keyword evidence="7" id="KW-1185">Reference proteome</keyword>
<accession>A0ABD0NTH6</accession>
<keyword evidence="4" id="KW-0472">Membrane</keyword>
<sequence length="83" mass="9567">SSLTITERGSRSENGVAAELLSNHEALLQEARSRHRSLQEYQAFEEALKAVETWLKDVERKLEKLENTEGNKKEVEEKLERAQ</sequence>
<keyword evidence="5" id="KW-0175">Coiled coil</keyword>
<evidence type="ECO:0000256" key="4">
    <source>
        <dbReference type="ARBA" id="ARBA00023136"/>
    </source>
</evidence>
<evidence type="ECO:0000256" key="2">
    <source>
        <dbReference type="ARBA" id="ARBA00022553"/>
    </source>
</evidence>
<dbReference type="Proteomes" id="UP001529510">
    <property type="component" value="Unassembled WGS sequence"/>
</dbReference>
<comment type="subcellular location">
    <subcellularLocation>
        <location evidence="1">Endomembrane system</location>
    </subcellularLocation>
</comment>
<dbReference type="AlphaFoldDB" id="A0ABD0NTH6"/>